<dbReference type="Proteomes" id="UP000635278">
    <property type="component" value="Unassembled WGS sequence"/>
</dbReference>
<evidence type="ECO:0000313" key="2">
    <source>
        <dbReference type="Proteomes" id="UP000635278"/>
    </source>
</evidence>
<protein>
    <submittedName>
        <fullName evidence="1">Uncharacterized protein</fullName>
    </submittedName>
</protein>
<proteinExistence type="predicted"/>
<organism evidence="1 2">
    <name type="scientific">Acetobacter musti</name>
    <dbReference type="NCBI Taxonomy" id="864732"/>
    <lineage>
        <taxon>Bacteria</taxon>
        <taxon>Pseudomonadati</taxon>
        <taxon>Pseudomonadota</taxon>
        <taxon>Alphaproteobacteria</taxon>
        <taxon>Acetobacterales</taxon>
        <taxon>Acetobacteraceae</taxon>
        <taxon>Acetobacter</taxon>
    </lineage>
</organism>
<dbReference type="RefSeq" id="WP_173584191.1">
    <property type="nucleotide sequence ID" value="NZ_WOTB01000020.1"/>
</dbReference>
<comment type="caution">
    <text evidence="1">The sequence shown here is derived from an EMBL/GenBank/DDBJ whole genome shotgun (WGS) entry which is preliminary data.</text>
</comment>
<accession>A0ABX0JS07</accession>
<sequence>MTTNIDLCNRALRRLGTQSTITSLTDGSVEADTCNDFYDDVLLGLLQNPQCAAYPNYTWEWCRAVASGTGAASTNPRWAYEYALPEGCVQVCEIIDPNIPQKRWKPQDRFFLPDIPYQTGTGTAGGTDIVPVIWCDLPTLSVMIVTNTLTIDQWPATFRRAFWLALSAEIGTTLGVAGNIVGSIAQEAETALAQACKADQRVEVMSTDYVPDWIMARGMPLHHHDPAVQSLESYPSGFIAGDASANSPTPSYLTPAESLNGVAANGLTPRDIANRRGKYIPADTPDSRIGVLAIGMSPVGWRRPYHRRVNPVELPGFILDEGILDVDSLN</sequence>
<dbReference type="EMBL" id="WOTB01000020">
    <property type="protein sequence ID" value="NHN85800.1"/>
    <property type="molecule type" value="Genomic_DNA"/>
</dbReference>
<evidence type="ECO:0000313" key="1">
    <source>
        <dbReference type="EMBL" id="NHN85800.1"/>
    </source>
</evidence>
<name>A0ABX0JS07_9PROT</name>
<gene>
    <name evidence="1" type="ORF">GOB93_14280</name>
</gene>
<reference evidence="1 2" key="1">
    <citation type="journal article" date="2020" name="Int. J. Syst. Evol. Microbiol.">
        <title>Novel acetic acid bacteria from cider fermentations: Acetobacter conturbans sp. nov. and Acetobacter fallax sp. nov.</title>
        <authorList>
            <person name="Sombolestani A.S."/>
            <person name="Cleenwerck I."/>
            <person name="Cnockaert M."/>
            <person name="Borremans W."/>
            <person name="Wieme A.D."/>
            <person name="De Vuyst L."/>
            <person name="Vandamme P."/>
        </authorList>
    </citation>
    <scope>NUCLEOTIDE SEQUENCE [LARGE SCALE GENOMIC DNA]</scope>
    <source>
        <strain evidence="1 2">LMG 30640</strain>
    </source>
</reference>
<keyword evidence="2" id="KW-1185">Reference proteome</keyword>